<feature type="transmembrane region" description="Helical" evidence="2">
    <location>
        <begin position="368"/>
        <end position="390"/>
    </location>
</feature>
<feature type="transmembrane region" description="Helical" evidence="2">
    <location>
        <begin position="47"/>
        <end position="63"/>
    </location>
</feature>
<evidence type="ECO:0000256" key="2">
    <source>
        <dbReference type="SAM" id="Phobius"/>
    </source>
</evidence>
<feature type="domain" description="CAAX prenyl protease 2/Lysostaphin resistance protein A-like" evidence="3">
    <location>
        <begin position="250"/>
        <end position="349"/>
    </location>
</feature>
<dbReference type="InterPro" id="IPR003675">
    <property type="entry name" value="Rce1/LyrA-like_dom"/>
</dbReference>
<evidence type="ECO:0000313" key="4">
    <source>
        <dbReference type="EMBL" id="POH37639.1"/>
    </source>
</evidence>
<feature type="transmembrane region" description="Helical" evidence="2">
    <location>
        <begin position="176"/>
        <end position="196"/>
    </location>
</feature>
<feature type="transmembrane region" description="Helical" evidence="2">
    <location>
        <begin position="314"/>
        <end position="332"/>
    </location>
</feature>
<dbReference type="GO" id="GO:0006508">
    <property type="term" value="P:proteolysis"/>
    <property type="evidence" value="ECO:0007669"/>
    <property type="project" value="UniProtKB-KW"/>
</dbReference>
<evidence type="ECO:0000259" key="3">
    <source>
        <dbReference type="Pfam" id="PF02517"/>
    </source>
</evidence>
<dbReference type="GO" id="GO:0008237">
    <property type="term" value="F:metallopeptidase activity"/>
    <property type="evidence" value="ECO:0007669"/>
    <property type="project" value="UniProtKB-KW"/>
</dbReference>
<dbReference type="AlphaFoldDB" id="A0A2P4R8Q8"/>
<organism evidence="4">
    <name type="scientific">Companilactobacillus formosensis</name>
    <dbReference type="NCBI Taxonomy" id="1617889"/>
    <lineage>
        <taxon>Bacteria</taxon>
        <taxon>Bacillati</taxon>
        <taxon>Bacillota</taxon>
        <taxon>Bacilli</taxon>
        <taxon>Lactobacillales</taxon>
        <taxon>Lactobacillaceae</taxon>
        <taxon>Companilactobacillus</taxon>
    </lineage>
</organism>
<protein>
    <submittedName>
        <fullName evidence="4">CPBP family intramembrane metalloprotease</fullName>
    </submittedName>
</protein>
<comment type="similarity">
    <text evidence="1">Belongs to the UPF0177 family.</text>
</comment>
<feature type="transmembrane region" description="Helical" evidence="2">
    <location>
        <begin position="105"/>
        <end position="128"/>
    </location>
</feature>
<feature type="transmembrane region" description="Helical" evidence="2">
    <location>
        <begin position="75"/>
        <end position="93"/>
    </location>
</feature>
<accession>A0A2P4R8Q8</accession>
<proteinExistence type="inferred from homology"/>
<feature type="transmembrane region" description="Helical" evidence="2">
    <location>
        <begin position="140"/>
        <end position="164"/>
    </location>
</feature>
<dbReference type="GO" id="GO:0080120">
    <property type="term" value="P:CAAX-box protein maturation"/>
    <property type="evidence" value="ECO:0007669"/>
    <property type="project" value="UniProtKB-ARBA"/>
</dbReference>
<name>A0A2P4R8Q8_9LACO</name>
<keyword evidence="2" id="KW-0472">Membrane</keyword>
<keyword evidence="4" id="KW-0482">Metalloprotease</keyword>
<gene>
    <name evidence="4" type="ORF">C2R26_02265</name>
</gene>
<feature type="transmembrane region" description="Helical" evidence="2">
    <location>
        <begin position="21"/>
        <end position="41"/>
    </location>
</feature>
<feature type="transmembrane region" description="Helical" evidence="2">
    <location>
        <begin position="208"/>
        <end position="227"/>
    </location>
</feature>
<sequence>MNNNLEFRYHNRFQTNNKDPILLKIFKIQVIFNALVIFSYSAVTKNLYLFGPIFLNLLALYIHPGPQKIFDRINFIFQMFFQVFIMAKSYYYLINVTMHLYNWNLPSSIGLLLVSMLVMYIPYVIVFFGSVRNKFLQLLISLYAFEFISMGGLSLVTYGTILYFNPFIGLLNNSAFLGAINFLILILILMYCWGYGLPKMRLSRNANFKVLIILGIIGLWFIMWNAFGGGNNLLTSLFTFNFSGISFKPQYILSGFEAGIAEELLFRYAFLTILLAAFKNDNYRIFYAAIISSICFGIMHLGNITAGQSLANTLNQAIFAFGMGLLMCGIYLYTDLFYLPVIFHILLDTLVFSASGEMMSGKVTIADNIFTIIETLLFVAVAVALLISIYNRRNRSFSFY</sequence>
<keyword evidence="4" id="KW-0645">Protease</keyword>
<evidence type="ECO:0000256" key="1">
    <source>
        <dbReference type="ARBA" id="ARBA00009067"/>
    </source>
</evidence>
<keyword evidence="4" id="KW-0378">Hydrolase</keyword>
<dbReference type="Pfam" id="PF02517">
    <property type="entry name" value="Rce1-like"/>
    <property type="match status" value="1"/>
</dbReference>
<dbReference type="GO" id="GO:0004175">
    <property type="term" value="F:endopeptidase activity"/>
    <property type="evidence" value="ECO:0007669"/>
    <property type="project" value="UniProtKB-ARBA"/>
</dbReference>
<feature type="transmembrane region" description="Helical" evidence="2">
    <location>
        <begin position="285"/>
        <end position="302"/>
    </location>
</feature>
<keyword evidence="2" id="KW-1133">Transmembrane helix</keyword>
<dbReference type="EMBL" id="PPWZ01000012">
    <property type="protein sequence ID" value="POH37639.1"/>
    <property type="molecule type" value="Genomic_DNA"/>
</dbReference>
<reference evidence="4" key="1">
    <citation type="submission" date="2018-01" db="EMBL/GenBank/DDBJ databases">
        <title>Genome sequnecing of Lactobacillus formosensis KACC 18721.</title>
        <authorList>
            <person name="Kim S.-J."/>
            <person name="Heo J."/>
        </authorList>
    </citation>
    <scope>NUCLEOTIDE SEQUENCE</scope>
    <source>
        <strain evidence="4">KACC 18721</strain>
    </source>
</reference>
<keyword evidence="2" id="KW-0812">Transmembrane</keyword>
<comment type="caution">
    <text evidence="4">The sequence shown here is derived from an EMBL/GenBank/DDBJ whole genome shotgun (WGS) entry which is preliminary data.</text>
</comment>